<proteinExistence type="predicted"/>
<evidence type="ECO:0000313" key="7">
    <source>
        <dbReference type="Proteomes" id="UP001164746"/>
    </source>
</evidence>
<evidence type="ECO:0000256" key="4">
    <source>
        <dbReference type="ARBA" id="ARBA00022989"/>
    </source>
</evidence>
<dbReference type="InterPro" id="IPR036259">
    <property type="entry name" value="MFS_trans_sf"/>
</dbReference>
<gene>
    <name evidence="6" type="ORF">MAR_012797</name>
</gene>
<name>A0ABY7FY17_MYAAR</name>
<evidence type="ECO:0000256" key="5">
    <source>
        <dbReference type="ARBA" id="ARBA00023136"/>
    </source>
</evidence>
<dbReference type="InterPro" id="IPR005828">
    <property type="entry name" value="MFS_sugar_transport-like"/>
</dbReference>
<keyword evidence="2" id="KW-0813">Transport</keyword>
<comment type="subcellular location">
    <subcellularLocation>
        <location evidence="1">Membrane</location>
    </subcellularLocation>
</comment>
<keyword evidence="5" id="KW-0472">Membrane</keyword>
<dbReference type="EMBL" id="CP111025">
    <property type="protein sequence ID" value="WAR27093.1"/>
    <property type="molecule type" value="Genomic_DNA"/>
</dbReference>
<accession>A0ABY7FY17</accession>
<dbReference type="PANTHER" id="PTHR48020:SF12">
    <property type="entry name" value="PROTON MYO-INOSITOL COTRANSPORTER"/>
    <property type="match status" value="1"/>
</dbReference>
<dbReference type="PANTHER" id="PTHR48020">
    <property type="entry name" value="PROTON MYO-INOSITOL COTRANSPORTER"/>
    <property type="match status" value="1"/>
</dbReference>
<dbReference type="Pfam" id="PF00083">
    <property type="entry name" value="Sugar_tr"/>
    <property type="match status" value="1"/>
</dbReference>
<evidence type="ECO:0000256" key="3">
    <source>
        <dbReference type="ARBA" id="ARBA00022692"/>
    </source>
</evidence>
<evidence type="ECO:0000256" key="1">
    <source>
        <dbReference type="ARBA" id="ARBA00004370"/>
    </source>
</evidence>
<dbReference type="Gene3D" id="1.20.1250.20">
    <property type="entry name" value="MFS general substrate transporter like domains"/>
    <property type="match status" value="1"/>
</dbReference>
<organism evidence="6 7">
    <name type="scientific">Mya arenaria</name>
    <name type="common">Soft-shell clam</name>
    <dbReference type="NCBI Taxonomy" id="6604"/>
    <lineage>
        <taxon>Eukaryota</taxon>
        <taxon>Metazoa</taxon>
        <taxon>Spiralia</taxon>
        <taxon>Lophotrochozoa</taxon>
        <taxon>Mollusca</taxon>
        <taxon>Bivalvia</taxon>
        <taxon>Autobranchia</taxon>
        <taxon>Heteroconchia</taxon>
        <taxon>Euheterodonta</taxon>
        <taxon>Imparidentia</taxon>
        <taxon>Neoheterodontei</taxon>
        <taxon>Myida</taxon>
        <taxon>Myoidea</taxon>
        <taxon>Myidae</taxon>
        <taxon>Mya</taxon>
    </lineage>
</organism>
<dbReference type="Proteomes" id="UP001164746">
    <property type="component" value="Chromosome 14"/>
</dbReference>
<sequence length="145" mass="15889">MTEVERTGGSSASWKIPGDAILSSIVFKLVVKMSLKLLKQDGEMACNDCMMDLSCGYCFADNEGAPISNSSCLPIGTDNPWVSGMGQCSEHSRGKGPMPWTINSEIYPLWCRSSAISVATFTNWTFNPLVSITFITLTENLTRYQ</sequence>
<protein>
    <submittedName>
        <fullName evidence="6">MYCT-like protein</fullName>
    </submittedName>
</protein>
<dbReference type="InterPro" id="IPR050814">
    <property type="entry name" value="Myo-inositol_Transporter"/>
</dbReference>
<evidence type="ECO:0000313" key="6">
    <source>
        <dbReference type="EMBL" id="WAR27093.1"/>
    </source>
</evidence>
<keyword evidence="3" id="KW-0812">Transmembrane</keyword>
<evidence type="ECO:0000256" key="2">
    <source>
        <dbReference type="ARBA" id="ARBA00022448"/>
    </source>
</evidence>
<keyword evidence="7" id="KW-1185">Reference proteome</keyword>
<keyword evidence="4" id="KW-1133">Transmembrane helix</keyword>
<reference evidence="6" key="1">
    <citation type="submission" date="2022-11" db="EMBL/GenBank/DDBJ databases">
        <title>Centuries of genome instability and evolution in soft-shell clam transmissible cancer (bioRxiv).</title>
        <authorList>
            <person name="Hart S.F.M."/>
            <person name="Yonemitsu M.A."/>
            <person name="Giersch R.M."/>
            <person name="Beal B.F."/>
            <person name="Arriagada G."/>
            <person name="Davis B.W."/>
            <person name="Ostrander E.A."/>
            <person name="Goff S.P."/>
            <person name="Metzger M.J."/>
        </authorList>
    </citation>
    <scope>NUCLEOTIDE SEQUENCE</scope>
    <source>
        <strain evidence="6">MELC-2E11</strain>
        <tissue evidence="6">Siphon/mantle</tissue>
    </source>
</reference>